<evidence type="ECO:0000256" key="1">
    <source>
        <dbReference type="ARBA" id="ARBA00004651"/>
    </source>
</evidence>
<keyword evidence="6 7" id="KW-0472">Membrane</keyword>
<dbReference type="SUPFAM" id="SSF103473">
    <property type="entry name" value="MFS general substrate transporter"/>
    <property type="match status" value="1"/>
</dbReference>
<dbReference type="Gene3D" id="1.20.1250.20">
    <property type="entry name" value="MFS general substrate transporter like domains"/>
    <property type="match status" value="1"/>
</dbReference>
<evidence type="ECO:0000313" key="12">
    <source>
        <dbReference type="Proteomes" id="UP000014148"/>
    </source>
</evidence>
<reference evidence="10 12" key="2">
    <citation type="submission" date="2013-03" db="EMBL/GenBank/DDBJ databases">
        <title>The Genome Sequence of Enterococcus malodoratus ATCC_43197 (PacBio/Illumina hybrid assembly).</title>
        <authorList>
            <consortium name="The Broad Institute Genomics Platform"/>
            <consortium name="The Broad Institute Genome Sequencing Center for Infectious Disease"/>
            <person name="Earl A."/>
            <person name="Russ C."/>
            <person name="Gilmore M."/>
            <person name="Surin D."/>
            <person name="Walker B."/>
            <person name="Young S."/>
            <person name="Zeng Q."/>
            <person name="Gargeya S."/>
            <person name="Fitzgerald M."/>
            <person name="Haas B."/>
            <person name="Abouelleil A."/>
            <person name="Allen A.W."/>
            <person name="Alvarado L."/>
            <person name="Arachchi H.M."/>
            <person name="Berlin A.M."/>
            <person name="Chapman S.B."/>
            <person name="Gainer-Dewar J."/>
            <person name="Goldberg J."/>
            <person name="Griggs A."/>
            <person name="Gujja S."/>
            <person name="Hansen M."/>
            <person name="Howarth C."/>
            <person name="Imamovic A."/>
            <person name="Ireland A."/>
            <person name="Larimer J."/>
            <person name="McCowan C."/>
            <person name="Murphy C."/>
            <person name="Pearson M."/>
            <person name="Poon T.W."/>
            <person name="Priest M."/>
            <person name="Roberts A."/>
            <person name="Saif S."/>
            <person name="Shea T."/>
            <person name="Sisk P."/>
            <person name="Sykes S."/>
            <person name="Wortman J."/>
            <person name="Nusbaum C."/>
            <person name="Birren B."/>
        </authorList>
    </citation>
    <scope>NUCLEOTIDE SEQUENCE [LARGE SCALE GENOMIC DNA]</scope>
    <source>
        <strain evidence="10 12">ATCC 43197</strain>
    </source>
</reference>
<evidence type="ECO:0000256" key="6">
    <source>
        <dbReference type="ARBA" id="ARBA00023136"/>
    </source>
</evidence>
<feature type="transmembrane region" description="Helical" evidence="7">
    <location>
        <begin position="318"/>
        <end position="336"/>
    </location>
</feature>
<comment type="caution">
    <text evidence="9">The sequence shown here is derived from an EMBL/GenBank/DDBJ whole genome shotgun (WGS) entry which is preliminary data.</text>
</comment>
<protein>
    <submittedName>
        <fullName evidence="9">Drug:H+ antiporter-2 (14 Spanner) (DHA2) family drug resistance MFS transporter</fullName>
    </submittedName>
</protein>
<accession>R2NXM0</accession>
<feature type="transmembrane region" description="Helical" evidence="7">
    <location>
        <begin position="342"/>
        <end position="364"/>
    </location>
</feature>
<dbReference type="PATRIC" id="fig|1158601.3.peg.2402"/>
<dbReference type="Pfam" id="PF07690">
    <property type="entry name" value="MFS_1"/>
    <property type="match status" value="1"/>
</dbReference>
<keyword evidence="3" id="KW-1003">Cell membrane</keyword>
<keyword evidence="2" id="KW-0813">Transport</keyword>
<feature type="transmembrane region" description="Helical" evidence="7">
    <location>
        <begin position="285"/>
        <end position="306"/>
    </location>
</feature>
<feature type="domain" description="Major facilitator superfamily (MFS) profile" evidence="8">
    <location>
        <begin position="9"/>
        <end position="432"/>
    </location>
</feature>
<dbReference type="GO" id="GO:0022857">
    <property type="term" value="F:transmembrane transporter activity"/>
    <property type="evidence" value="ECO:0007669"/>
    <property type="project" value="InterPro"/>
</dbReference>
<evidence type="ECO:0000259" key="8">
    <source>
        <dbReference type="PROSITE" id="PS50850"/>
    </source>
</evidence>
<dbReference type="EMBL" id="AJAK01000017">
    <property type="protein sequence ID" value="EOH76767.1"/>
    <property type="molecule type" value="Genomic_DNA"/>
</dbReference>
<dbReference type="eggNOG" id="COG0477">
    <property type="taxonomic scope" value="Bacteria"/>
</dbReference>
<evidence type="ECO:0000313" key="9">
    <source>
        <dbReference type="EMBL" id="EOH76767.1"/>
    </source>
</evidence>
<dbReference type="Proteomes" id="UP000013783">
    <property type="component" value="Unassembled WGS sequence"/>
</dbReference>
<gene>
    <name evidence="10" type="ORF">I585_04362</name>
    <name evidence="9" type="ORF">UAI_02442</name>
</gene>
<feature type="transmembrane region" description="Helical" evidence="7">
    <location>
        <begin position="100"/>
        <end position="122"/>
    </location>
</feature>
<proteinExistence type="predicted"/>
<comment type="subcellular location">
    <subcellularLocation>
        <location evidence="1">Cell membrane</location>
        <topology evidence="1">Multi-pass membrane protein</topology>
    </subcellularLocation>
</comment>
<keyword evidence="4 7" id="KW-0812">Transmembrane</keyword>
<dbReference type="PRINTS" id="PR01036">
    <property type="entry name" value="TCRTETB"/>
</dbReference>
<feature type="transmembrane region" description="Helical" evidence="7">
    <location>
        <begin position="75"/>
        <end position="94"/>
    </location>
</feature>
<dbReference type="InterPro" id="IPR005829">
    <property type="entry name" value="Sugar_transporter_CS"/>
</dbReference>
<evidence type="ECO:0000313" key="10">
    <source>
        <dbReference type="EMBL" id="EOT63532.1"/>
    </source>
</evidence>
<name>R2NXM0_9ENTE</name>
<feature type="transmembrane region" description="Helical" evidence="7">
    <location>
        <begin position="410"/>
        <end position="428"/>
    </location>
</feature>
<keyword evidence="12" id="KW-1185">Reference proteome</keyword>
<dbReference type="Proteomes" id="UP000014148">
    <property type="component" value="Unassembled WGS sequence"/>
</dbReference>
<organism evidence="9 11">
    <name type="scientific">Enterococcus malodoratus ATCC 43197</name>
    <dbReference type="NCBI Taxonomy" id="1158601"/>
    <lineage>
        <taxon>Bacteria</taxon>
        <taxon>Bacillati</taxon>
        <taxon>Bacillota</taxon>
        <taxon>Bacilli</taxon>
        <taxon>Lactobacillales</taxon>
        <taxon>Enterococcaceae</taxon>
        <taxon>Enterococcus</taxon>
    </lineage>
</organism>
<dbReference type="Gene3D" id="1.20.1720.10">
    <property type="entry name" value="Multidrug resistance protein D"/>
    <property type="match status" value="1"/>
</dbReference>
<dbReference type="InterPro" id="IPR036259">
    <property type="entry name" value="MFS_trans_sf"/>
</dbReference>
<evidence type="ECO:0000313" key="11">
    <source>
        <dbReference type="Proteomes" id="UP000013783"/>
    </source>
</evidence>
<dbReference type="GO" id="GO:0005886">
    <property type="term" value="C:plasma membrane"/>
    <property type="evidence" value="ECO:0007669"/>
    <property type="project" value="UniProtKB-SubCell"/>
</dbReference>
<feature type="transmembrane region" description="Helical" evidence="7">
    <location>
        <begin position="39"/>
        <end position="63"/>
    </location>
</feature>
<dbReference type="PROSITE" id="PS50850">
    <property type="entry name" value="MFS"/>
    <property type="match status" value="1"/>
</dbReference>
<evidence type="ECO:0000256" key="7">
    <source>
        <dbReference type="SAM" id="Phobius"/>
    </source>
</evidence>
<evidence type="ECO:0000256" key="2">
    <source>
        <dbReference type="ARBA" id="ARBA00022448"/>
    </source>
</evidence>
<dbReference type="EMBL" id="ASWA01000005">
    <property type="protein sequence ID" value="EOT63532.1"/>
    <property type="molecule type" value="Genomic_DNA"/>
</dbReference>
<dbReference type="RefSeq" id="WP_010741257.1">
    <property type="nucleotide sequence ID" value="NZ_KB946250.1"/>
</dbReference>
<dbReference type="InterPro" id="IPR020846">
    <property type="entry name" value="MFS_dom"/>
</dbReference>
<feature type="transmembrane region" description="Helical" evidence="7">
    <location>
        <begin position="256"/>
        <end position="273"/>
    </location>
</feature>
<dbReference type="STRING" id="71451.RV07_GL003425"/>
<feature type="transmembrane region" description="Helical" evidence="7">
    <location>
        <begin position="218"/>
        <end position="235"/>
    </location>
</feature>
<feature type="transmembrane region" description="Helical" evidence="7">
    <location>
        <begin position="165"/>
        <end position="183"/>
    </location>
</feature>
<dbReference type="AlphaFoldDB" id="R2NXM0"/>
<feature type="transmembrane region" description="Helical" evidence="7">
    <location>
        <begin position="134"/>
        <end position="159"/>
    </location>
</feature>
<keyword evidence="5 7" id="KW-1133">Transmembrane helix</keyword>
<sequence>MNKQKFGMILPITLLAYFLILMDNSIIFTSSVQIGKSLGLSAAALSWVSSAYTLTFGGFLLLSGRLSDLLGRKRIFLVGLIIFGVSSLIIGLSQTPEMVIAMRAVQGIGSSIIAPTTLALIMDAYKNNMRQRAISYYGATAGIGSSVGLLVGGGLTSLISWRAGFLINVPFTLILFFLTLRFVENSERKKETIDYLGSLLSIVGLIGVIYGFTEGKGLFVLAGIIILGLFIMHERSTSFPLLPLSLFKNRIRSGAYVARLLFMMAMLPFWFFLPQMMQSQYGFSALQSGMAFLPLTIVNFIVAMQLPQLTARFGNNKILLVGEIILAVGLILLAFSNTANGYWAAILIPMLILGLGQGLILAPVTSAGVHEAPPELAGIASGVTNTMHQIGGPIGLSLIVSITNNFQTEIWLMALFTVISVVVVAVFVRSNNG</sequence>
<evidence type="ECO:0000256" key="4">
    <source>
        <dbReference type="ARBA" id="ARBA00022692"/>
    </source>
</evidence>
<reference evidence="9 11" key="1">
    <citation type="submission" date="2013-02" db="EMBL/GenBank/DDBJ databases">
        <title>The Genome Sequence of Enterococcus malodoratus ATCC_43197.</title>
        <authorList>
            <consortium name="The Broad Institute Genome Sequencing Platform"/>
            <consortium name="The Broad Institute Genome Sequencing Center for Infectious Disease"/>
            <person name="Earl A.M."/>
            <person name="Gilmore M.S."/>
            <person name="Lebreton F."/>
            <person name="Walker B."/>
            <person name="Young S.K."/>
            <person name="Zeng Q."/>
            <person name="Gargeya S."/>
            <person name="Fitzgerald M."/>
            <person name="Haas B."/>
            <person name="Abouelleil A."/>
            <person name="Alvarado L."/>
            <person name="Arachchi H.M."/>
            <person name="Berlin A.M."/>
            <person name="Chapman S.B."/>
            <person name="Dewar J."/>
            <person name="Goldberg J."/>
            <person name="Griggs A."/>
            <person name="Gujja S."/>
            <person name="Hansen M."/>
            <person name="Howarth C."/>
            <person name="Imamovic A."/>
            <person name="Larimer J."/>
            <person name="McCowan C."/>
            <person name="Murphy C."/>
            <person name="Neiman D."/>
            <person name="Pearson M."/>
            <person name="Priest M."/>
            <person name="Roberts A."/>
            <person name="Saif S."/>
            <person name="Shea T."/>
            <person name="Sisk P."/>
            <person name="Sykes S."/>
            <person name="Wortman J."/>
            <person name="Nusbaum C."/>
            <person name="Birren B."/>
        </authorList>
    </citation>
    <scope>NUCLEOTIDE SEQUENCE [LARGE SCALE GENOMIC DNA]</scope>
    <source>
        <strain evidence="9 11">ATCC 43197</strain>
    </source>
</reference>
<evidence type="ECO:0000256" key="5">
    <source>
        <dbReference type="ARBA" id="ARBA00022989"/>
    </source>
</evidence>
<dbReference type="PROSITE" id="PS00216">
    <property type="entry name" value="SUGAR_TRANSPORT_1"/>
    <property type="match status" value="1"/>
</dbReference>
<dbReference type="PANTHER" id="PTHR42718:SF46">
    <property type="entry name" value="BLR6921 PROTEIN"/>
    <property type="match status" value="1"/>
</dbReference>
<evidence type="ECO:0000256" key="3">
    <source>
        <dbReference type="ARBA" id="ARBA00022475"/>
    </source>
</evidence>
<dbReference type="CDD" id="cd17321">
    <property type="entry name" value="MFS_MMR_MDR_like"/>
    <property type="match status" value="1"/>
</dbReference>
<dbReference type="InterPro" id="IPR011701">
    <property type="entry name" value="MFS"/>
</dbReference>
<dbReference type="PANTHER" id="PTHR42718">
    <property type="entry name" value="MAJOR FACILITATOR SUPERFAMILY MULTIDRUG TRANSPORTER MFSC"/>
    <property type="match status" value="1"/>
</dbReference>